<evidence type="ECO:0000256" key="4">
    <source>
        <dbReference type="ARBA" id="ARBA00022989"/>
    </source>
</evidence>
<evidence type="ECO:0000313" key="8">
    <source>
        <dbReference type="Proteomes" id="UP000297776"/>
    </source>
</evidence>
<evidence type="ECO:0000313" key="7">
    <source>
        <dbReference type="EMBL" id="TFE00940.1"/>
    </source>
</evidence>
<evidence type="ECO:0000256" key="2">
    <source>
        <dbReference type="ARBA" id="ARBA00009773"/>
    </source>
</evidence>
<gene>
    <name evidence="7" type="ORF">E2626_09720</name>
</gene>
<evidence type="ECO:0000256" key="3">
    <source>
        <dbReference type="ARBA" id="ARBA00022692"/>
    </source>
</evidence>
<evidence type="ECO:0000256" key="6">
    <source>
        <dbReference type="SAM" id="Phobius"/>
    </source>
</evidence>
<organism evidence="7 8">
    <name type="scientific">Jeotgalibacillus salarius</name>
    <dbReference type="NCBI Taxonomy" id="546023"/>
    <lineage>
        <taxon>Bacteria</taxon>
        <taxon>Bacillati</taxon>
        <taxon>Bacillota</taxon>
        <taxon>Bacilli</taxon>
        <taxon>Bacillales</taxon>
        <taxon>Caryophanaceae</taxon>
        <taxon>Jeotgalibacillus</taxon>
    </lineage>
</organism>
<feature type="transmembrane region" description="Helical" evidence="6">
    <location>
        <begin position="7"/>
        <end position="27"/>
    </location>
</feature>
<dbReference type="InterPro" id="IPR002549">
    <property type="entry name" value="AI-2E-like"/>
</dbReference>
<dbReference type="OrthoDB" id="9774361at2"/>
<keyword evidence="4 6" id="KW-1133">Transmembrane helix</keyword>
<dbReference type="Proteomes" id="UP000297776">
    <property type="component" value="Unassembled WGS sequence"/>
</dbReference>
<comment type="subcellular location">
    <subcellularLocation>
        <location evidence="1">Membrane</location>
        <topology evidence="1">Multi-pass membrane protein</topology>
    </subcellularLocation>
</comment>
<keyword evidence="3 6" id="KW-0812">Transmembrane</keyword>
<proteinExistence type="inferred from homology"/>
<dbReference type="EMBL" id="SORX01000005">
    <property type="protein sequence ID" value="TFE00940.1"/>
    <property type="molecule type" value="Genomic_DNA"/>
</dbReference>
<accession>A0A4Y8LFU7</accession>
<dbReference type="RefSeq" id="WP_134381565.1">
    <property type="nucleotide sequence ID" value="NZ_SORX01000005.1"/>
</dbReference>
<evidence type="ECO:0000256" key="1">
    <source>
        <dbReference type="ARBA" id="ARBA00004141"/>
    </source>
</evidence>
<dbReference type="Pfam" id="PF01594">
    <property type="entry name" value="AI-2E_transport"/>
    <property type="match status" value="1"/>
</dbReference>
<evidence type="ECO:0000256" key="5">
    <source>
        <dbReference type="ARBA" id="ARBA00023136"/>
    </source>
</evidence>
<protein>
    <submittedName>
        <fullName evidence="7">AI-2E family transporter</fullName>
    </submittedName>
</protein>
<name>A0A4Y8LFU7_9BACL</name>
<reference evidence="7 8" key="1">
    <citation type="submission" date="2019-03" db="EMBL/GenBank/DDBJ databases">
        <authorList>
            <person name="Yang Y."/>
        </authorList>
    </citation>
    <scope>NUCLEOTIDE SEQUENCE [LARGE SCALE GENOMIC DNA]</scope>
    <source>
        <strain evidence="7 8">ASL-1</strain>
    </source>
</reference>
<comment type="caution">
    <text evidence="7">The sequence shown here is derived from an EMBL/GenBank/DDBJ whole genome shotgun (WGS) entry which is preliminary data.</text>
</comment>
<feature type="transmembrane region" description="Helical" evidence="6">
    <location>
        <begin position="33"/>
        <end position="52"/>
    </location>
</feature>
<comment type="similarity">
    <text evidence="2">Belongs to the autoinducer-2 exporter (AI-2E) (TC 2.A.86) family.</text>
</comment>
<feature type="transmembrane region" description="Helical" evidence="6">
    <location>
        <begin position="205"/>
        <end position="227"/>
    </location>
</feature>
<feature type="transmembrane region" description="Helical" evidence="6">
    <location>
        <begin position="234"/>
        <end position="260"/>
    </location>
</feature>
<dbReference type="AlphaFoldDB" id="A0A4Y8LFU7"/>
<feature type="transmembrane region" description="Helical" evidence="6">
    <location>
        <begin position="266"/>
        <end position="286"/>
    </location>
</feature>
<keyword evidence="8" id="KW-1185">Reference proteome</keyword>
<feature type="transmembrane region" description="Helical" evidence="6">
    <location>
        <begin position="59"/>
        <end position="80"/>
    </location>
</feature>
<dbReference type="GO" id="GO:0016020">
    <property type="term" value="C:membrane"/>
    <property type="evidence" value="ECO:0007669"/>
    <property type="project" value="UniProtKB-SubCell"/>
</dbReference>
<sequence>MIKRCFYLIITIMLLMLICRTVFVYFWPFAVGALLSLVVYPIVMLLFTYIKLPYKFSVVLGLIIVFISGPLILTGCIALLENEIIFFLNQIPVYSALMLTSLKNLLQSLPAFFHELTHPYLTHAHLTLLSDEIEQMLLTSGKQLITTSSKFASHLPSLLFSFGIMLIAAYYILVDFKTWTNKLPGPWARYFKLLRELGLKETGSYFISQLLLSSITFTITLSGFLILGIPHPFLFALLSAALDFVPIAGSMLLFLPLIIFNMVYTGPALAAGIMVIYLIIIGVRQVTEPKIIGDRMGIHPLAALMVLYASVELLGFTGIVITPLLLIFLSVLLKVKLFSMICHYIRFGTIPRI</sequence>
<keyword evidence="5 6" id="KW-0472">Membrane</keyword>
<feature type="transmembrane region" description="Helical" evidence="6">
    <location>
        <begin position="151"/>
        <end position="173"/>
    </location>
</feature>